<dbReference type="Proteomes" id="UP001054252">
    <property type="component" value="Unassembled WGS sequence"/>
</dbReference>
<feature type="region of interest" description="Disordered" evidence="1">
    <location>
        <begin position="31"/>
        <end position="57"/>
    </location>
</feature>
<gene>
    <name evidence="2" type="ORF">SLEP1_g10226</name>
</gene>
<protein>
    <recommendedName>
        <fullName evidence="4">CLAVATA3/ESR (CLE)-related protein 25</fullName>
    </recommendedName>
</protein>
<accession>A0AAV5IIQ4</accession>
<evidence type="ECO:0000313" key="3">
    <source>
        <dbReference type="Proteomes" id="UP001054252"/>
    </source>
</evidence>
<proteinExistence type="predicted"/>
<comment type="caution">
    <text evidence="2">The sequence shown here is derived from an EMBL/GenBank/DDBJ whole genome shotgun (WGS) entry which is preliminary data.</text>
</comment>
<organism evidence="2 3">
    <name type="scientific">Rubroshorea leprosula</name>
    <dbReference type="NCBI Taxonomy" id="152421"/>
    <lineage>
        <taxon>Eukaryota</taxon>
        <taxon>Viridiplantae</taxon>
        <taxon>Streptophyta</taxon>
        <taxon>Embryophyta</taxon>
        <taxon>Tracheophyta</taxon>
        <taxon>Spermatophyta</taxon>
        <taxon>Magnoliopsida</taxon>
        <taxon>eudicotyledons</taxon>
        <taxon>Gunneridae</taxon>
        <taxon>Pentapetalae</taxon>
        <taxon>rosids</taxon>
        <taxon>malvids</taxon>
        <taxon>Malvales</taxon>
        <taxon>Dipterocarpaceae</taxon>
        <taxon>Rubroshorea</taxon>
    </lineage>
</organism>
<evidence type="ECO:0008006" key="4">
    <source>
        <dbReference type="Google" id="ProtNLM"/>
    </source>
</evidence>
<feature type="compositionally biased region" description="Basic and acidic residues" evidence="1">
    <location>
        <begin position="42"/>
        <end position="51"/>
    </location>
</feature>
<dbReference type="InterPro" id="IPR039316">
    <property type="entry name" value="CLE25/26"/>
</dbReference>
<evidence type="ECO:0000313" key="2">
    <source>
        <dbReference type="EMBL" id="GKU97044.1"/>
    </source>
</evidence>
<reference evidence="2 3" key="1">
    <citation type="journal article" date="2021" name="Commun. Biol.">
        <title>The genome of Shorea leprosula (Dipterocarpaceae) highlights the ecological relevance of drought in aseasonal tropical rainforests.</title>
        <authorList>
            <person name="Ng K.K.S."/>
            <person name="Kobayashi M.J."/>
            <person name="Fawcett J.A."/>
            <person name="Hatakeyama M."/>
            <person name="Paape T."/>
            <person name="Ng C.H."/>
            <person name="Ang C.C."/>
            <person name="Tnah L.H."/>
            <person name="Lee C.T."/>
            <person name="Nishiyama T."/>
            <person name="Sese J."/>
            <person name="O'Brien M.J."/>
            <person name="Copetti D."/>
            <person name="Mohd Noor M.I."/>
            <person name="Ong R.C."/>
            <person name="Putra M."/>
            <person name="Sireger I.Z."/>
            <person name="Indrioko S."/>
            <person name="Kosugi Y."/>
            <person name="Izuno A."/>
            <person name="Isagi Y."/>
            <person name="Lee S.L."/>
            <person name="Shimizu K.K."/>
        </authorList>
    </citation>
    <scope>NUCLEOTIDE SEQUENCE [LARGE SCALE GENOMIC DNA]</scope>
    <source>
        <strain evidence="2">214</strain>
    </source>
</reference>
<sequence length="57" mass="6867">MVSTTRNFKHWKFVAEERHPFHQDFNLNYVSKRRVPNGPDPIHNRRAEKSRRPPGRA</sequence>
<dbReference type="EMBL" id="BPVZ01000011">
    <property type="protein sequence ID" value="GKU97044.1"/>
    <property type="molecule type" value="Genomic_DNA"/>
</dbReference>
<dbReference type="AlphaFoldDB" id="A0AAV5IIQ4"/>
<keyword evidence="3" id="KW-1185">Reference proteome</keyword>
<dbReference type="PANTHER" id="PTHR34277:SF18">
    <property type="entry name" value="CLAVATA3_ESR (CLE)-RELATED PROTEIN 25"/>
    <property type="match status" value="1"/>
</dbReference>
<dbReference type="PANTHER" id="PTHR34277">
    <property type="entry name" value="CLAVATA3/ESR (CLE)-RELATED PROTEIN 26"/>
    <property type="match status" value="1"/>
</dbReference>
<evidence type="ECO:0000256" key="1">
    <source>
        <dbReference type="SAM" id="MobiDB-lite"/>
    </source>
</evidence>
<name>A0AAV5IIQ4_9ROSI</name>